<dbReference type="RefSeq" id="WP_273632654.1">
    <property type="nucleotide sequence ID" value="NZ_CP117167.1"/>
</dbReference>
<evidence type="ECO:0000256" key="1">
    <source>
        <dbReference type="SAM" id="MobiDB-lite"/>
    </source>
</evidence>
<dbReference type="Proteomes" id="UP001216139">
    <property type="component" value="Chromosome"/>
</dbReference>
<feature type="signal peptide" evidence="2">
    <location>
        <begin position="1"/>
        <end position="25"/>
    </location>
</feature>
<keyword evidence="2" id="KW-0732">Signal</keyword>
<proteinExistence type="predicted"/>
<feature type="compositionally biased region" description="Basic residues" evidence="1">
    <location>
        <begin position="41"/>
        <end position="51"/>
    </location>
</feature>
<name>A0ABY7TDF3_9SPHI</name>
<keyword evidence="4" id="KW-1185">Reference proteome</keyword>
<evidence type="ECO:0008006" key="5">
    <source>
        <dbReference type="Google" id="ProtNLM"/>
    </source>
</evidence>
<evidence type="ECO:0000313" key="4">
    <source>
        <dbReference type="Proteomes" id="UP001216139"/>
    </source>
</evidence>
<feature type="compositionally biased region" description="Basic and acidic residues" evidence="1">
    <location>
        <begin position="54"/>
        <end position="66"/>
    </location>
</feature>
<feature type="region of interest" description="Disordered" evidence="1">
    <location>
        <begin position="30"/>
        <end position="66"/>
    </location>
</feature>
<reference evidence="3 4" key="1">
    <citation type="submission" date="2023-02" db="EMBL/GenBank/DDBJ databases">
        <title>Genome sequence of Mucilaginibacter jinjuensis strain KACC 16571.</title>
        <authorList>
            <person name="Kim S."/>
            <person name="Heo J."/>
            <person name="Kwon S.-W."/>
        </authorList>
    </citation>
    <scope>NUCLEOTIDE SEQUENCE [LARGE SCALE GENOMIC DNA]</scope>
    <source>
        <strain evidence="3 4">KACC 16571</strain>
    </source>
</reference>
<feature type="compositionally biased region" description="Basic and acidic residues" evidence="1">
    <location>
        <begin position="30"/>
        <end position="40"/>
    </location>
</feature>
<dbReference type="EMBL" id="CP117167">
    <property type="protein sequence ID" value="WCT14269.1"/>
    <property type="molecule type" value="Genomic_DNA"/>
</dbReference>
<sequence>MKTKNLKMMCVAAVAALFLTVNVQAQDKMMKDTTKKMSKMDHKKMSKKKMSKMSGDKMMKKDSTKM</sequence>
<evidence type="ECO:0000313" key="3">
    <source>
        <dbReference type="EMBL" id="WCT14269.1"/>
    </source>
</evidence>
<organism evidence="3 4">
    <name type="scientific">Mucilaginibacter jinjuensis</name>
    <dbReference type="NCBI Taxonomy" id="1176721"/>
    <lineage>
        <taxon>Bacteria</taxon>
        <taxon>Pseudomonadati</taxon>
        <taxon>Bacteroidota</taxon>
        <taxon>Sphingobacteriia</taxon>
        <taxon>Sphingobacteriales</taxon>
        <taxon>Sphingobacteriaceae</taxon>
        <taxon>Mucilaginibacter</taxon>
    </lineage>
</organism>
<accession>A0ABY7TDF3</accession>
<protein>
    <recommendedName>
        <fullName evidence="5">Pentapeptide MXKDX repeat protein</fullName>
    </recommendedName>
</protein>
<evidence type="ECO:0000256" key="2">
    <source>
        <dbReference type="SAM" id="SignalP"/>
    </source>
</evidence>
<gene>
    <name evidence="3" type="ORF">PQO05_10020</name>
</gene>
<feature type="chain" id="PRO_5045151037" description="Pentapeptide MXKDX repeat protein" evidence="2">
    <location>
        <begin position="26"/>
        <end position="66"/>
    </location>
</feature>